<organism evidence="1 2">
    <name type="scientific">Prorocentrum cordatum</name>
    <dbReference type="NCBI Taxonomy" id="2364126"/>
    <lineage>
        <taxon>Eukaryota</taxon>
        <taxon>Sar</taxon>
        <taxon>Alveolata</taxon>
        <taxon>Dinophyceae</taxon>
        <taxon>Prorocentrales</taxon>
        <taxon>Prorocentraceae</taxon>
        <taxon>Prorocentrum</taxon>
    </lineage>
</organism>
<sequence length="124" mass="13415">MNNAQGGRNNDAYSPLHRTMEHRLLVAAPLSKRRRRLRMPPAKTSRGLACAAPASTLGAGSIKQLAIPASSLTRICFKLVNPPASGPLPLELGFAFLYDLRVQPPSIDEAQVVGSDRADGERNW</sequence>
<name>A0ABN9UR55_9DINO</name>
<gene>
    <name evidence="1" type="ORF">PCOR1329_LOCUS50898</name>
</gene>
<accession>A0ABN9UR55</accession>
<reference evidence="1" key="1">
    <citation type="submission" date="2023-10" db="EMBL/GenBank/DDBJ databases">
        <authorList>
            <person name="Chen Y."/>
            <person name="Shah S."/>
            <person name="Dougan E. K."/>
            <person name="Thang M."/>
            <person name="Chan C."/>
        </authorList>
    </citation>
    <scope>NUCLEOTIDE SEQUENCE [LARGE SCALE GENOMIC DNA]</scope>
</reference>
<dbReference type="Proteomes" id="UP001189429">
    <property type="component" value="Unassembled WGS sequence"/>
</dbReference>
<comment type="caution">
    <text evidence="1">The sequence shown here is derived from an EMBL/GenBank/DDBJ whole genome shotgun (WGS) entry which is preliminary data.</text>
</comment>
<evidence type="ECO:0000313" key="2">
    <source>
        <dbReference type="Proteomes" id="UP001189429"/>
    </source>
</evidence>
<dbReference type="EMBL" id="CAUYUJ010016168">
    <property type="protein sequence ID" value="CAK0862493.1"/>
    <property type="molecule type" value="Genomic_DNA"/>
</dbReference>
<protein>
    <submittedName>
        <fullName evidence="1">Uncharacterized protein</fullName>
    </submittedName>
</protein>
<keyword evidence="2" id="KW-1185">Reference proteome</keyword>
<evidence type="ECO:0000313" key="1">
    <source>
        <dbReference type="EMBL" id="CAK0862493.1"/>
    </source>
</evidence>
<proteinExistence type="predicted"/>